<dbReference type="Gene3D" id="3.30.70.330">
    <property type="match status" value="1"/>
</dbReference>
<keyword evidence="1" id="KW-0694">RNA-binding</keyword>
<keyword evidence="5" id="KW-1185">Reference proteome</keyword>
<sequence length="304" mass="33609">MANPILYPGQPYGMTSMLAVSIMIHKGNAQQMLPKGARLHVGNLQCGVPSTVLEDELEQLFTQFGICWAQVRKGRNNLYSGWVQFEHPAHAQAALQYGRFVNRGRTLRVECANGIRSHESTNGIATDFAPTPVAPPMWHGPMMPVHHMSMPHSPVYGPLSYTHYPPHPQPEYSYYHTIEPTTTAPPLPNSKTVSSTDSTIENPLSEASFDTTTATTTDEAEESKDTTPKETETQPQATRQLRHIPLTTTNRTICEYVTEQIQRLGMDLDDESTEEVIMELEVSEYLKGRLPRLASGSGSGSGSV</sequence>
<dbReference type="PROSITE" id="PS50102">
    <property type="entry name" value="RRM"/>
    <property type="match status" value="1"/>
</dbReference>
<dbReference type="EMBL" id="KV907495">
    <property type="protein sequence ID" value="OOF98566.1"/>
    <property type="molecule type" value="Genomic_DNA"/>
</dbReference>
<dbReference type="AlphaFoldDB" id="A0A1R3RVN8"/>
<gene>
    <name evidence="4" type="ORF">ASPCADRAFT_1996</name>
</gene>
<organism evidence="4 5">
    <name type="scientific">Aspergillus carbonarius (strain ITEM 5010)</name>
    <dbReference type="NCBI Taxonomy" id="602072"/>
    <lineage>
        <taxon>Eukaryota</taxon>
        <taxon>Fungi</taxon>
        <taxon>Dikarya</taxon>
        <taxon>Ascomycota</taxon>
        <taxon>Pezizomycotina</taxon>
        <taxon>Eurotiomycetes</taxon>
        <taxon>Eurotiomycetidae</taxon>
        <taxon>Eurotiales</taxon>
        <taxon>Aspergillaceae</taxon>
        <taxon>Aspergillus</taxon>
        <taxon>Aspergillus subgen. Circumdati</taxon>
    </lineage>
</organism>
<dbReference type="Proteomes" id="UP000188318">
    <property type="component" value="Unassembled WGS sequence"/>
</dbReference>
<dbReference type="InterPro" id="IPR035979">
    <property type="entry name" value="RBD_domain_sf"/>
</dbReference>
<proteinExistence type="predicted"/>
<dbReference type="CDD" id="cd00590">
    <property type="entry name" value="RRM_SF"/>
    <property type="match status" value="1"/>
</dbReference>
<feature type="region of interest" description="Disordered" evidence="2">
    <location>
        <begin position="179"/>
        <end position="238"/>
    </location>
</feature>
<evidence type="ECO:0000313" key="5">
    <source>
        <dbReference type="Proteomes" id="UP000188318"/>
    </source>
</evidence>
<accession>A0A1R3RVN8</accession>
<dbReference type="SMART" id="SM00360">
    <property type="entry name" value="RRM"/>
    <property type="match status" value="1"/>
</dbReference>
<dbReference type="GO" id="GO:0003723">
    <property type="term" value="F:RNA binding"/>
    <property type="evidence" value="ECO:0007669"/>
    <property type="project" value="UniProtKB-UniRule"/>
</dbReference>
<protein>
    <recommendedName>
        <fullName evidence="3">RRM domain-containing protein</fullName>
    </recommendedName>
</protein>
<dbReference type="InterPro" id="IPR012677">
    <property type="entry name" value="Nucleotide-bd_a/b_plait_sf"/>
</dbReference>
<feature type="compositionally biased region" description="Low complexity" evidence="2">
    <location>
        <begin position="205"/>
        <end position="217"/>
    </location>
</feature>
<dbReference type="InterPro" id="IPR000504">
    <property type="entry name" value="RRM_dom"/>
</dbReference>
<name>A0A1R3RVN8_ASPC5</name>
<feature type="compositionally biased region" description="Polar residues" evidence="2">
    <location>
        <begin position="189"/>
        <end position="202"/>
    </location>
</feature>
<evidence type="ECO:0000256" key="2">
    <source>
        <dbReference type="SAM" id="MobiDB-lite"/>
    </source>
</evidence>
<evidence type="ECO:0000313" key="4">
    <source>
        <dbReference type="EMBL" id="OOF98566.1"/>
    </source>
</evidence>
<dbReference type="VEuPathDB" id="FungiDB:ASPCADRAFT_1996"/>
<dbReference type="Pfam" id="PF00076">
    <property type="entry name" value="RRM_1"/>
    <property type="match status" value="1"/>
</dbReference>
<reference evidence="5" key="1">
    <citation type="journal article" date="2017" name="Genome Biol.">
        <title>Comparative genomics reveals high biological diversity and specific adaptations in the industrially and medically important fungal genus Aspergillus.</title>
        <authorList>
            <person name="de Vries R.P."/>
            <person name="Riley R."/>
            <person name="Wiebenga A."/>
            <person name="Aguilar-Osorio G."/>
            <person name="Amillis S."/>
            <person name="Uchima C.A."/>
            <person name="Anderluh G."/>
            <person name="Asadollahi M."/>
            <person name="Askin M."/>
            <person name="Barry K."/>
            <person name="Battaglia E."/>
            <person name="Bayram O."/>
            <person name="Benocci T."/>
            <person name="Braus-Stromeyer S.A."/>
            <person name="Caldana C."/>
            <person name="Canovas D."/>
            <person name="Cerqueira G.C."/>
            <person name="Chen F."/>
            <person name="Chen W."/>
            <person name="Choi C."/>
            <person name="Clum A."/>
            <person name="Dos Santos R.A."/>
            <person name="Damasio A.R."/>
            <person name="Diallinas G."/>
            <person name="Emri T."/>
            <person name="Fekete E."/>
            <person name="Flipphi M."/>
            <person name="Freyberg S."/>
            <person name="Gallo A."/>
            <person name="Gournas C."/>
            <person name="Habgood R."/>
            <person name="Hainaut M."/>
            <person name="Harispe M.L."/>
            <person name="Henrissat B."/>
            <person name="Hilden K.S."/>
            <person name="Hope R."/>
            <person name="Hossain A."/>
            <person name="Karabika E."/>
            <person name="Karaffa L."/>
            <person name="Karanyi Z."/>
            <person name="Krasevec N."/>
            <person name="Kuo A."/>
            <person name="Kusch H."/>
            <person name="LaButti K."/>
            <person name="Lagendijk E.L."/>
            <person name="Lapidus A."/>
            <person name="Levasseur A."/>
            <person name="Lindquist E."/>
            <person name="Lipzen A."/>
            <person name="Logrieco A.F."/>
            <person name="MacCabe A."/>
            <person name="Maekelae M.R."/>
            <person name="Malavazi I."/>
            <person name="Melin P."/>
            <person name="Meyer V."/>
            <person name="Mielnichuk N."/>
            <person name="Miskei M."/>
            <person name="Molnar A.P."/>
            <person name="Mule G."/>
            <person name="Ngan C.Y."/>
            <person name="Orejas M."/>
            <person name="Orosz E."/>
            <person name="Ouedraogo J.P."/>
            <person name="Overkamp K.M."/>
            <person name="Park H.-S."/>
            <person name="Perrone G."/>
            <person name="Piumi F."/>
            <person name="Punt P.J."/>
            <person name="Ram A.F."/>
            <person name="Ramon A."/>
            <person name="Rauscher S."/>
            <person name="Record E."/>
            <person name="Riano-Pachon D.M."/>
            <person name="Robert V."/>
            <person name="Roehrig J."/>
            <person name="Ruller R."/>
            <person name="Salamov A."/>
            <person name="Salih N.S."/>
            <person name="Samson R.A."/>
            <person name="Sandor E."/>
            <person name="Sanguinetti M."/>
            <person name="Schuetze T."/>
            <person name="Sepcic K."/>
            <person name="Shelest E."/>
            <person name="Sherlock G."/>
            <person name="Sophianopoulou V."/>
            <person name="Squina F.M."/>
            <person name="Sun H."/>
            <person name="Susca A."/>
            <person name="Todd R.B."/>
            <person name="Tsang A."/>
            <person name="Unkles S.E."/>
            <person name="van de Wiele N."/>
            <person name="van Rossen-Uffink D."/>
            <person name="Oliveira J.V."/>
            <person name="Vesth T.C."/>
            <person name="Visser J."/>
            <person name="Yu J.-H."/>
            <person name="Zhou M."/>
            <person name="Andersen M.R."/>
            <person name="Archer D.B."/>
            <person name="Baker S.E."/>
            <person name="Benoit I."/>
            <person name="Brakhage A.A."/>
            <person name="Braus G.H."/>
            <person name="Fischer R."/>
            <person name="Frisvad J.C."/>
            <person name="Goldman G.H."/>
            <person name="Houbraken J."/>
            <person name="Oakley B."/>
            <person name="Pocsi I."/>
            <person name="Scazzocchio C."/>
            <person name="Seiboth B."/>
            <person name="vanKuyk P.A."/>
            <person name="Wortman J."/>
            <person name="Dyer P.S."/>
            <person name="Grigoriev I.V."/>
        </authorList>
    </citation>
    <scope>NUCLEOTIDE SEQUENCE [LARGE SCALE GENOMIC DNA]</scope>
    <source>
        <strain evidence="5">ITEM 5010</strain>
    </source>
</reference>
<evidence type="ECO:0000259" key="3">
    <source>
        <dbReference type="PROSITE" id="PS50102"/>
    </source>
</evidence>
<feature type="domain" description="RRM" evidence="3">
    <location>
        <begin position="37"/>
        <end position="114"/>
    </location>
</feature>
<feature type="compositionally biased region" description="Basic and acidic residues" evidence="2">
    <location>
        <begin position="223"/>
        <end position="232"/>
    </location>
</feature>
<dbReference type="STRING" id="602072.A0A1R3RVN8"/>
<evidence type="ECO:0000256" key="1">
    <source>
        <dbReference type="PROSITE-ProRule" id="PRU00176"/>
    </source>
</evidence>
<dbReference type="OrthoDB" id="410044at2759"/>
<dbReference type="OMA" id="YMPSMAI"/>
<dbReference type="SUPFAM" id="SSF54928">
    <property type="entry name" value="RNA-binding domain, RBD"/>
    <property type="match status" value="1"/>
</dbReference>